<protein>
    <recommendedName>
        <fullName evidence="4">MIT domain-containing protein</fullName>
    </recommendedName>
</protein>
<evidence type="ECO:0000256" key="1">
    <source>
        <dbReference type="SAM" id="MobiDB-lite"/>
    </source>
</evidence>
<evidence type="ECO:0000313" key="3">
    <source>
        <dbReference type="Proteomes" id="UP000268162"/>
    </source>
</evidence>
<dbReference type="Gene3D" id="1.20.58.80">
    <property type="entry name" value="Phosphotransferase system, lactose/cellobiose-type IIA subunit"/>
    <property type="match status" value="1"/>
</dbReference>
<sequence>MEGSFSSKAHAWAGLAEDYYNRGKPREAIRAHAKAAELFAQALSNASDIQTVEAFKRLAISHKKIASEIQVEVDRNADTYGDTAEDPPSAPFYNRALGLASPSDASDDARSTTSETSTAESDMSSTQSEAHPPFGETPSDPIENFWDFVENLVDRIASPTAMSTSPATPGQSPSPHIVTHCARHAKKQPAQLGRSSIIPSIAESYYVVPEQHGLAEISTILEKTIRNPTVGEANPDLSSVDGNDKMRQTITALQKHIAVLEKAAKENTMLRSSIYNFQQEVHKKARDYKLASDGTKSILYRPPPTAAATISNQHDICDRRIHELETELSRMKTIVHKQDEMLLKYKDRWDKLKESAKKKRESRRDSSA</sequence>
<dbReference type="OrthoDB" id="3197614at2759"/>
<name>A0A4V1J533_9FUNG</name>
<dbReference type="Proteomes" id="UP000268162">
    <property type="component" value="Unassembled WGS sequence"/>
</dbReference>
<dbReference type="EMBL" id="ML002463">
    <property type="protein sequence ID" value="RKP37659.1"/>
    <property type="molecule type" value="Genomic_DNA"/>
</dbReference>
<organism evidence="2 3">
    <name type="scientific">Dimargaris cristalligena</name>
    <dbReference type="NCBI Taxonomy" id="215637"/>
    <lineage>
        <taxon>Eukaryota</taxon>
        <taxon>Fungi</taxon>
        <taxon>Fungi incertae sedis</taxon>
        <taxon>Zoopagomycota</taxon>
        <taxon>Kickxellomycotina</taxon>
        <taxon>Dimargaritomycetes</taxon>
        <taxon>Dimargaritales</taxon>
        <taxon>Dimargaritaceae</taxon>
        <taxon>Dimargaris</taxon>
    </lineage>
</organism>
<dbReference type="STRING" id="215637.A0A4V1J533"/>
<accession>A0A4V1J533</accession>
<dbReference type="PANTHER" id="PTHR40130">
    <property type="entry name" value="EXPRESSED PROTEIN"/>
    <property type="match status" value="1"/>
</dbReference>
<reference evidence="3" key="1">
    <citation type="journal article" date="2018" name="Nat. Microbiol.">
        <title>Leveraging single-cell genomics to expand the fungal tree of life.</title>
        <authorList>
            <person name="Ahrendt S.R."/>
            <person name="Quandt C.A."/>
            <person name="Ciobanu D."/>
            <person name="Clum A."/>
            <person name="Salamov A."/>
            <person name="Andreopoulos B."/>
            <person name="Cheng J.F."/>
            <person name="Woyke T."/>
            <person name="Pelin A."/>
            <person name="Henrissat B."/>
            <person name="Reynolds N.K."/>
            <person name="Benny G.L."/>
            <person name="Smith M.E."/>
            <person name="James T.Y."/>
            <person name="Grigoriev I.V."/>
        </authorList>
    </citation>
    <scope>NUCLEOTIDE SEQUENCE [LARGE SCALE GENOMIC DNA]</scope>
    <source>
        <strain evidence="3">RSA 468</strain>
    </source>
</reference>
<dbReference type="AlphaFoldDB" id="A0A4V1J533"/>
<evidence type="ECO:0008006" key="4">
    <source>
        <dbReference type="Google" id="ProtNLM"/>
    </source>
</evidence>
<feature type="compositionally biased region" description="Low complexity" evidence="1">
    <location>
        <begin position="111"/>
        <end position="126"/>
    </location>
</feature>
<dbReference type="SUPFAM" id="SSF140361">
    <property type="entry name" value="MIT domain-like"/>
    <property type="match status" value="1"/>
</dbReference>
<dbReference type="PANTHER" id="PTHR40130:SF1">
    <property type="entry name" value="SPINDLE POLE BODY-ASSOCIATED PROTEIN CUT12 DOMAIN-CONTAINING PROTEIN"/>
    <property type="match status" value="1"/>
</dbReference>
<keyword evidence="3" id="KW-1185">Reference proteome</keyword>
<gene>
    <name evidence="2" type="ORF">BJ085DRAFT_40878</name>
</gene>
<feature type="region of interest" description="Disordered" evidence="1">
    <location>
        <begin position="79"/>
        <end position="142"/>
    </location>
</feature>
<evidence type="ECO:0000313" key="2">
    <source>
        <dbReference type="EMBL" id="RKP37659.1"/>
    </source>
</evidence>
<proteinExistence type="predicted"/>